<evidence type="ECO:0000313" key="1">
    <source>
        <dbReference type="EMBL" id="GAI87392.1"/>
    </source>
</evidence>
<gene>
    <name evidence="1" type="ORF">S12H4_17914</name>
</gene>
<name>X1S2X2_9ZZZZ</name>
<proteinExistence type="predicted"/>
<accession>X1S2X2</accession>
<dbReference type="EMBL" id="BARW01008801">
    <property type="protein sequence ID" value="GAI87392.1"/>
    <property type="molecule type" value="Genomic_DNA"/>
</dbReference>
<reference evidence="1" key="1">
    <citation type="journal article" date="2014" name="Front. Microbiol.">
        <title>High frequency of phylogenetically diverse reductive dehalogenase-homologous genes in deep subseafloor sedimentary metagenomes.</title>
        <authorList>
            <person name="Kawai M."/>
            <person name="Futagami T."/>
            <person name="Toyoda A."/>
            <person name="Takaki Y."/>
            <person name="Nishi S."/>
            <person name="Hori S."/>
            <person name="Arai W."/>
            <person name="Tsubouchi T."/>
            <person name="Morono Y."/>
            <person name="Uchiyama I."/>
            <person name="Ito T."/>
            <person name="Fujiyama A."/>
            <person name="Inagaki F."/>
            <person name="Takami H."/>
        </authorList>
    </citation>
    <scope>NUCLEOTIDE SEQUENCE</scope>
    <source>
        <strain evidence="1">Expedition CK06-06</strain>
    </source>
</reference>
<comment type="caution">
    <text evidence="1">The sequence shown here is derived from an EMBL/GenBank/DDBJ whole genome shotgun (WGS) entry which is preliminary data.</text>
</comment>
<protein>
    <submittedName>
        <fullName evidence="1">Uncharacterized protein</fullName>
    </submittedName>
</protein>
<sequence>MNKFPCGVKHNFDTGVIFTEDRNKYDWNCTNCEMKESTDTGKQLKDIKMNRKVMCPLLTYE</sequence>
<organism evidence="1">
    <name type="scientific">marine sediment metagenome</name>
    <dbReference type="NCBI Taxonomy" id="412755"/>
    <lineage>
        <taxon>unclassified sequences</taxon>
        <taxon>metagenomes</taxon>
        <taxon>ecological metagenomes</taxon>
    </lineage>
</organism>
<dbReference type="AlphaFoldDB" id="X1S2X2"/>